<feature type="coiled-coil region" evidence="1">
    <location>
        <begin position="118"/>
        <end position="145"/>
    </location>
</feature>
<dbReference type="Gene3D" id="1.10.287.1490">
    <property type="match status" value="1"/>
</dbReference>
<evidence type="ECO:0000256" key="1">
    <source>
        <dbReference type="SAM" id="Coils"/>
    </source>
</evidence>
<comment type="caution">
    <text evidence="2">The sequence shown here is derived from an EMBL/GenBank/DDBJ whole genome shotgun (WGS) entry which is preliminary data.</text>
</comment>
<sequence length="169" mass="19517">MGPILSSLVNLQAIETELRKTQQRLKQAQQVVLRQEIQIKHLQEASVAKKEETKLTRIHHDKLELELKTREESIAKLRVALNNARTNKDYSAVLTQINTRKADKSKLEDQILTLLSQIDADQAARKEIEDNIEKERVKLAETRQISQTKQQEIQTDVDKLFDQRKEAVG</sequence>
<dbReference type="AlphaFoldDB" id="X0XBX3"/>
<organism evidence="2">
    <name type="scientific">marine sediment metagenome</name>
    <dbReference type="NCBI Taxonomy" id="412755"/>
    <lineage>
        <taxon>unclassified sequences</taxon>
        <taxon>metagenomes</taxon>
        <taxon>ecological metagenomes</taxon>
    </lineage>
</organism>
<feature type="non-terminal residue" evidence="2">
    <location>
        <position position="169"/>
    </location>
</feature>
<name>X0XBX3_9ZZZZ</name>
<feature type="coiled-coil region" evidence="1">
    <location>
        <begin position="11"/>
        <end position="80"/>
    </location>
</feature>
<keyword evidence="1" id="KW-0175">Coiled coil</keyword>
<evidence type="ECO:0000313" key="2">
    <source>
        <dbReference type="EMBL" id="GAG34163.1"/>
    </source>
</evidence>
<protein>
    <submittedName>
        <fullName evidence="2">Uncharacterized protein</fullName>
    </submittedName>
</protein>
<gene>
    <name evidence="2" type="ORF">S01H1_66888</name>
</gene>
<reference evidence="2" key="1">
    <citation type="journal article" date="2014" name="Front. Microbiol.">
        <title>High frequency of phylogenetically diverse reductive dehalogenase-homologous genes in deep subseafloor sedimentary metagenomes.</title>
        <authorList>
            <person name="Kawai M."/>
            <person name="Futagami T."/>
            <person name="Toyoda A."/>
            <person name="Takaki Y."/>
            <person name="Nishi S."/>
            <person name="Hori S."/>
            <person name="Arai W."/>
            <person name="Tsubouchi T."/>
            <person name="Morono Y."/>
            <person name="Uchiyama I."/>
            <person name="Ito T."/>
            <person name="Fujiyama A."/>
            <person name="Inagaki F."/>
            <person name="Takami H."/>
        </authorList>
    </citation>
    <scope>NUCLEOTIDE SEQUENCE</scope>
    <source>
        <strain evidence="2">Expedition CK06-06</strain>
    </source>
</reference>
<proteinExistence type="predicted"/>
<dbReference type="EMBL" id="BARS01044249">
    <property type="protein sequence ID" value="GAG34163.1"/>
    <property type="molecule type" value="Genomic_DNA"/>
</dbReference>
<accession>X0XBX3</accession>